<name>A0A9D4UB75_ADICA</name>
<feature type="transmembrane region" description="Helical" evidence="2">
    <location>
        <begin position="72"/>
        <end position="93"/>
    </location>
</feature>
<sequence>MASSSLMCCSSKIVPARDLSSASSSVFVSSPSTLPLTCGYPTPKPASKLVITTKCGLSDEEQQTPSAMGRRVLAGVVATGAALAVFTNMAIAAQGPGNEGARRTAEKADSLLKAADKLNNEDAPPRFGPGRPGGAQDPTKISQIAGSGPAGSVQKGASKAAKGVGDATKSLKSKGDGLFGFGKKESGAVANNATDALSQAKGKTEEVASNVKQTVIRDGFGRVRGPAKDLASNVEGAVGQAQNKKAGNFTNAAKDAIGQAQSKTNIGNSGGSVLSSLQEGLQGLREGVAQSGSDAKDAVTGTLEQTVQ</sequence>
<evidence type="ECO:0000313" key="4">
    <source>
        <dbReference type="Proteomes" id="UP000886520"/>
    </source>
</evidence>
<gene>
    <name evidence="3" type="ORF">GOP47_0020674</name>
</gene>
<evidence type="ECO:0000256" key="2">
    <source>
        <dbReference type="SAM" id="Phobius"/>
    </source>
</evidence>
<feature type="region of interest" description="Disordered" evidence="1">
    <location>
        <begin position="284"/>
        <end position="308"/>
    </location>
</feature>
<keyword evidence="2" id="KW-1133">Transmembrane helix</keyword>
<feature type="region of interest" description="Disordered" evidence="1">
    <location>
        <begin position="118"/>
        <end position="169"/>
    </location>
</feature>
<dbReference type="EMBL" id="JABFUD020000020">
    <property type="protein sequence ID" value="KAI5064004.1"/>
    <property type="molecule type" value="Genomic_DNA"/>
</dbReference>
<dbReference type="OrthoDB" id="1963130at2759"/>
<keyword evidence="2" id="KW-0812">Transmembrane</keyword>
<comment type="caution">
    <text evidence="3">The sequence shown here is derived from an EMBL/GenBank/DDBJ whole genome shotgun (WGS) entry which is preliminary data.</text>
</comment>
<reference evidence="3" key="1">
    <citation type="submission" date="2021-01" db="EMBL/GenBank/DDBJ databases">
        <title>Adiantum capillus-veneris genome.</title>
        <authorList>
            <person name="Fang Y."/>
            <person name="Liao Q."/>
        </authorList>
    </citation>
    <scope>NUCLEOTIDE SEQUENCE</scope>
    <source>
        <strain evidence="3">H3</strain>
        <tissue evidence="3">Leaf</tissue>
    </source>
</reference>
<keyword evidence="2" id="KW-0472">Membrane</keyword>
<keyword evidence="4" id="KW-1185">Reference proteome</keyword>
<protein>
    <submittedName>
        <fullName evidence="3">Uncharacterized protein</fullName>
    </submittedName>
</protein>
<organism evidence="3 4">
    <name type="scientific">Adiantum capillus-veneris</name>
    <name type="common">Maidenhair fern</name>
    <dbReference type="NCBI Taxonomy" id="13818"/>
    <lineage>
        <taxon>Eukaryota</taxon>
        <taxon>Viridiplantae</taxon>
        <taxon>Streptophyta</taxon>
        <taxon>Embryophyta</taxon>
        <taxon>Tracheophyta</taxon>
        <taxon>Polypodiopsida</taxon>
        <taxon>Polypodiidae</taxon>
        <taxon>Polypodiales</taxon>
        <taxon>Pteridineae</taxon>
        <taxon>Pteridaceae</taxon>
        <taxon>Vittarioideae</taxon>
        <taxon>Adiantum</taxon>
    </lineage>
</organism>
<evidence type="ECO:0000313" key="3">
    <source>
        <dbReference type="EMBL" id="KAI5064004.1"/>
    </source>
</evidence>
<evidence type="ECO:0000256" key="1">
    <source>
        <dbReference type="SAM" id="MobiDB-lite"/>
    </source>
</evidence>
<dbReference type="AlphaFoldDB" id="A0A9D4UB75"/>
<dbReference type="Gene3D" id="1.20.120.20">
    <property type="entry name" value="Apolipoprotein"/>
    <property type="match status" value="1"/>
</dbReference>
<dbReference type="Proteomes" id="UP000886520">
    <property type="component" value="Chromosome 20"/>
</dbReference>
<proteinExistence type="predicted"/>
<accession>A0A9D4UB75</accession>